<evidence type="ECO:0000313" key="2">
    <source>
        <dbReference type="Proteomes" id="UP000814033"/>
    </source>
</evidence>
<organism evidence="1 2">
    <name type="scientific">Auriscalpium vulgare</name>
    <dbReference type="NCBI Taxonomy" id="40419"/>
    <lineage>
        <taxon>Eukaryota</taxon>
        <taxon>Fungi</taxon>
        <taxon>Dikarya</taxon>
        <taxon>Basidiomycota</taxon>
        <taxon>Agaricomycotina</taxon>
        <taxon>Agaricomycetes</taxon>
        <taxon>Russulales</taxon>
        <taxon>Auriscalpiaceae</taxon>
        <taxon>Auriscalpium</taxon>
    </lineage>
</organism>
<gene>
    <name evidence="1" type="ORF">FA95DRAFT_1563263</name>
</gene>
<sequence>MPRPSASNSELYKFHRTRLHLATPHPLKRESIRALRNLAAHRTPRVPPWPRAQSAAVLVALFVGRHGDLYVLLSRRAATLRTYAGDTALPGGKVDPQDRTIEDTARREAFEEIGLPRDKHKVPLLCVLEPFLAGNQLLVTPVVVLILDNTLRPILNTPEVHTLFSHPLSAFLAADFPALAPSDAPSGEAEMAALELQYHTYSDVPWPWQPRTFSAEASGSSASPAASPRPVDQCVRMHRFLTGREAGGIKPIFGLTAYACLGALPVD</sequence>
<keyword evidence="2" id="KW-1185">Reference proteome</keyword>
<evidence type="ECO:0000313" key="1">
    <source>
        <dbReference type="EMBL" id="KAI0043466.1"/>
    </source>
</evidence>
<dbReference type="EMBL" id="MU276017">
    <property type="protein sequence ID" value="KAI0043466.1"/>
    <property type="molecule type" value="Genomic_DNA"/>
</dbReference>
<proteinExistence type="predicted"/>
<protein>
    <submittedName>
        <fullName evidence="1">Uncharacterized protein</fullName>
    </submittedName>
</protein>
<comment type="caution">
    <text evidence="1">The sequence shown here is derived from an EMBL/GenBank/DDBJ whole genome shotgun (WGS) entry which is preliminary data.</text>
</comment>
<dbReference type="Proteomes" id="UP000814033">
    <property type="component" value="Unassembled WGS sequence"/>
</dbReference>
<reference evidence="1" key="1">
    <citation type="submission" date="2021-02" db="EMBL/GenBank/DDBJ databases">
        <authorList>
            <consortium name="DOE Joint Genome Institute"/>
            <person name="Ahrendt S."/>
            <person name="Looney B.P."/>
            <person name="Miyauchi S."/>
            <person name="Morin E."/>
            <person name="Drula E."/>
            <person name="Courty P.E."/>
            <person name="Chicoki N."/>
            <person name="Fauchery L."/>
            <person name="Kohler A."/>
            <person name="Kuo A."/>
            <person name="Labutti K."/>
            <person name="Pangilinan J."/>
            <person name="Lipzen A."/>
            <person name="Riley R."/>
            <person name="Andreopoulos W."/>
            <person name="He G."/>
            <person name="Johnson J."/>
            <person name="Barry K.W."/>
            <person name="Grigoriev I.V."/>
            <person name="Nagy L."/>
            <person name="Hibbett D."/>
            <person name="Henrissat B."/>
            <person name="Matheny P.B."/>
            <person name="Labbe J."/>
            <person name="Martin F."/>
        </authorList>
    </citation>
    <scope>NUCLEOTIDE SEQUENCE</scope>
    <source>
        <strain evidence="1">FP105234-sp</strain>
    </source>
</reference>
<name>A0ACB8RH03_9AGAM</name>
<reference evidence="1" key="2">
    <citation type="journal article" date="2022" name="New Phytol.">
        <title>Evolutionary transition to the ectomycorrhizal habit in the genomes of a hyperdiverse lineage of mushroom-forming fungi.</title>
        <authorList>
            <person name="Looney B."/>
            <person name="Miyauchi S."/>
            <person name="Morin E."/>
            <person name="Drula E."/>
            <person name="Courty P.E."/>
            <person name="Kohler A."/>
            <person name="Kuo A."/>
            <person name="LaButti K."/>
            <person name="Pangilinan J."/>
            <person name="Lipzen A."/>
            <person name="Riley R."/>
            <person name="Andreopoulos W."/>
            <person name="He G."/>
            <person name="Johnson J."/>
            <person name="Nolan M."/>
            <person name="Tritt A."/>
            <person name="Barry K.W."/>
            <person name="Grigoriev I.V."/>
            <person name="Nagy L.G."/>
            <person name="Hibbett D."/>
            <person name="Henrissat B."/>
            <person name="Matheny P.B."/>
            <person name="Labbe J."/>
            <person name="Martin F.M."/>
        </authorList>
    </citation>
    <scope>NUCLEOTIDE SEQUENCE</scope>
    <source>
        <strain evidence="1">FP105234-sp</strain>
    </source>
</reference>
<accession>A0ACB8RH03</accession>